<dbReference type="Pfam" id="PF13370">
    <property type="entry name" value="Fer4_13"/>
    <property type="match status" value="1"/>
</dbReference>
<dbReference type="SUPFAM" id="SSF54862">
    <property type="entry name" value="4Fe-4S ferredoxins"/>
    <property type="match status" value="1"/>
</dbReference>
<comment type="caution">
    <text evidence="6">The sequence shown here is derived from an EMBL/GenBank/DDBJ whole genome shotgun (WGS) entry which is preliminary data.</text>
</comment>
<evidence type="ECO:0008006" key="8">
    <source>
        <dbReference type="Google" id="ProtNLM"/>
    </source>
</evidence>
<accession>A0A1F6LVD3</accession>
<protein>
    <recommendedName>
        <fullName evidence="8">Ferredoxin</fullName>
    </recommendedName>
</protein>
<evidence type="ECO:0000256" key="2">
    <source>
        <dbReference type="ARBA" id="ARBA00022723"/>
    </source>
</evidence>
<dbReference type="EMBL" id="MFPV01000006">
    <property type="protein sequence ID" value="OGH63349.1"/>
    <property type="molecule type" value="Genomic_DNA"/>
</dbReference>
<evidence type="ECO:0000256" key="3">
    <source>
        <dbReference type="ARBA" id="ARBA00022982"/>
    </source>
</evidence>
<dbReference type="PANTHER" id="PTHR36923">
    <property type="entry name" value="FERREDOXIN"/>
    <property type="match status" value="1"/>
</dbReference>
<name>A0A1F6LVD3_9BACT</name>
<proteinExistence type="predicted"/>
<keyword evidence="3" id="KW-0249">Electron transport</keyword>
<evidence type="ECO:0000313" key="7">
    <source>
        <dbReference type="Proteomes" id="UP000176329"/>
    </source>
</evidence>
<dbReference type="Proteomes" id="UP000176329">
    <property type="component" value="Unassembled WGS sequence"/>
</dbReference>
<gene>
    <name evidence="6" type="ORF">A2848_00865</name>
</gene>
<dbReference type="GO" id="GO:0046872">
    <property type="term" value="F:metal ion binding"/>
    <property type="evidence" value="ECO:0007669"/>
    <property type="project" value="UniProtKB-KW"/>
</dbReference>
<keyword evidence="4" id="KW-0408">Iron</keyword>
<reference evidence="6 7" key="1">
    <citation type="journal article" date="2016" name="Nat. Commun.">
        <title>Thousands of microbial genomes shed light on interconnected biogeochemical processes in an aquifer system.</title>
        <authorList>
            <person name="Anantharaman K."/>
            <person name="Brown C.T."/>
            <person name="Hug L.A."/>
            <person name="Sharon I."/>
            <person name="Castelle C.J."/>
            <person name="Probst A.J."/>
            <person name="Thomas B.C."/>
            <person name="Singh A."/>
            <person name="Wilkins M.J."/>
            <person name="Karaoz U."/>
            <person name="Brodie E.L."/>
            <person name="Williams K.H."/>
            <person name="Hubbard S.S."/>
            <person name="Banfield J.F."/>
        </authorList>
    </citation>
    <scope>NUCLEOTIDE SEQUENCE [LARGE SCALE GENOMIC DNA]</scope>
</reference>
<keyword evidence="5" id="KW-0411">Iron-sulfur</keyword>
<organism evidence="6 7">
    <name type="scientific">Candidatus Magasanikbacteria bacterium RIFCSPHIGHO2_01_FULL_50_8</name>
    <dbReference type="NCBI Taxonomy" id="1798674"/>
    <lineage>
        <taxon>Bacteria</taxon>
        <taxon>Candidatus Magasanikiibacteriota</taxon>
    </lineage>
</organism>
<evidence type="ECO:0000313" key="6">
    <source>
        <dbReference type="EMBL" id="OGH63349.1"/>
    </source>
</evidence>
<dbReference type="Gene3D" id="3.30.70.20">
    <property type="match status" value="1"/>
</dbReference>
<evidence type="ECO:0000256" key="4">
    <source>
        <dbReference type="ARBA" id="ARBA00023004"/>
    </source>
</evidence>
<dbReference type="InterPro" id="IPR051269">
    <property type="entry name" value="Fe-S_cluster_ET"/>
</dbReference>
<evidence type="ECO:0000256" key="1">
    <source>
        <dbReference type="ARBA" id="ARBA00022448"/>
    </source>
</evidence>
<evidence type="ECO:0000256" key="5">
    <source>
        <dbReference type="ARBA" id="ARBA00023014"/>
    </source>
</evidence>
<sequence length="79" mass="8685">MEDQTPKKKIAKIIVDRDACIGAASCVAVAGRTFYMDDENKAVVIEPWTDDEETILLAAQSCPTLAIRLIDEDGNQVYP</sequence>
<keyword evidence="2" id="KW-0479">Metal-binding</keyword>
<dbReference type="PANTHER" id="PTHR36923:SF3">
    <property type="entry name" value="FERREDOXIN"/>
    <property type="match status" value="1"/>
</dbReference>
<dbReference type="AlphaFoldDB" id="A0A1F6LVD3"/>
<dbReference type="GO" id="GO:0051536">
    <property type="term" value="F:iron-sulfur cluster binding"/>
    <property type="evidence" value="ECO:0007669"/>
    <property type="project" value="UniProtKB-KW"/>
</dbReference>
<keyword evidence="1" id="KW-0813">Transport</keyword>